<accession>A0A379W9L8</accession>
<dbReference type="AlphaFoldDB" id="A0A379W9L8"/>
<protein>
    <submittedName>
        <fullName evidence="1">Tail protein</fullName>
    </submittedName>
</protein>
<organism evidence="1 2">
    <name type="scientific">Salmonella enterica I</name>
    <dbReference type="NCBI Taxonomy" id="59201"/>
    <lineage>
        <taxon>Bacteria</taxon>
        <taxon>Pseudomonadati</taxon>
        <taxon>Pseudomonadota</taxon>
        <taxon>Gammaproteobacteria</taxon>
        <taxon>Enterobacterales</taxon>
        <taxon>Enterobacteriaceae</taxon>
        <taxon>Salmonella</taxon>
    </lineage>
</organism>
<proteinExistence type="predicted"/>
<evidence type="ECO:0000313" key="2">
    <source>
        <dbReference type="Proteomes" id="UP000255509"/>
    </source>
</evidence>
<name>A0A379W9L8_SALET</name>
<evidence type="ECO:0000313" key="1">
    <source>
        <dbReference type="EMBL" id="SUH15982.1"/>
    </source>
</evidence>
<dbReference type="EMBL" id="UGXS01000004">
    <property type="protein sequence ID" value="SUH15982.1"/>
    <property type="molecule type" value="Genomic_DNA"/>
</dbReference>
<sequence length="50" mass="5369">MITESQLAGDIEIMPEVSQAERVNTIKGTFVDPQQGIPKLISPLCLSVNG</sequence>
<dbReference type="Proteomes" id="UP000255509">
    <property type="component" value="Unassembled WGS sequence"/>
</dbReference>
<reference evidence="1 2" key="1">
    <citation type="submission" date="2018-06" db="EMBL/GenBank/DDBJ databases">
        <authorList>
            <consortium name="Pathogen Informatics"/>
            <person name="Doyle S."/>
        </authorList>
    </citation>
    <scope>NUCLEOTIDE SEQUENCE [LARGE SCALE GENOMIC DNA]</scope>
    <source>
        <strain evidence="1 2">NCTC8258</strain>
    </source>
</reference>
<gene>
    <name evidence="1" type="ORF">NCTC8258_03725</name>
</gene>